<proteinExistence type="predicted"/>
<reference evidence="2 3" key="1">
    <citation type="submission" date="2018-09" db="EMBL/GenBank/DDBJ databases">
        <title>Glutamicibacter mishrai S5-52T (LMG 29155T = KCTC 39846T).</title>
        <authorList>
            <person name="Das S.K."/>
        </authorList>
    </citation>
    <scope>NUCLEOTIDE SEQUENCE [LARGE SCALE GENOMIC DNA]</scope>
    <source>
        <strain evidence="2 3">S5-52</strain>
    </source>
</reference>
<keyword evidence="3" id="KW-1185">Reference proteome</keyword>
<dbReference type="Proteomes" id="UP000502331">
    <property type="component" value="Chromosome"/>
</dbReference>
<name>A0A6H0SQP0_9MICC</name>
<accession>A0A6H0SQP0</accession>
<protein>
    <submittedName>
        <fullName evidence="2">Uncharacterized protein</fullName>
    </submittedName>
</protein>
<evidence type="ECO:0000313" key="2">
    <source>
        <dbReference type="EMBL" id="QIV88665.1"/>
    </source>
</evidence>
<gene>
    <name evidence="2" type="ORF">D3791_05645</name>
</gene>
<evidence type="ECO:0000256" key="1">
    <source>
        <dbReference type="SAM" id="MobiDB-lite"/>
    </source>
</evidence>
<evidence type="ECO:0000313" key="3">
    <source>
        <dbReference type="Proteomes" id="UP000502331"/>
    </source>
</evidence>
<organism evidence="2 3">
    <name type="scientific">Glutamicibacter mishrai</name>
    <dbReference type="NCBI Taxonomy" id="1775880"/>
    <lineage>
        <taxon>Bacteria</taxon>
        <taxon>Bacillati</taxon>
        <taxon>Actinomycetota</taxon>
        <taxon>Actinomycetes</taxon>
        <taxon>Micrococcales</taxon>
        <taxon>Micrococcaceae</taxon>
        <taxon>Glutamicibacter</taxon>
    </lineage>
</organism>
<dbReference type="EMBL" id="CP032549">
    <property type="protein sequence ID" value="QIV88665.1"/>
    <property type="molecule type" value="Genomic_DNA"/>
</dbReference>
<sequence>MISREGQFCTKTLKVSWLSIRKPSFVVVVSIQRISSSCTPTNQQENHHEDRSLRSHRHGRH</sequence>
<dbReference type="AlphaFoldDB" id="A0A6H0SQP0"/>
<feature type="region of interest" description="Disordered" evidence="1">
    <location>
        <begin position="36"/>
        <end position="61"/>
    </location>
</feature>